<keyword evidence="6" id="KW-1185">Reference proteome</keyword>
<dbReference type="GO" id="GO:0006511">
    <property type="term" value="P:ubiquitin-dependent protein catabolic process"/>
    <property type="evidence" value="ECO:0007669"/>
    <property type="project" value="TreeGrafter"/>
</dbReference>
<keyword evidence="2 3" id="KW-0040">ANK repeat</keyword>
<feature type="repeat" description="ANK" evidence="3">
    <location>
        <begin position="153"/>
        <end position="185"/>
    </location>
</feature>
<dbReference type="SMART" id="SM00248">
    <property type="entry name" value="ANK"/>
    <property type="match status" value="6"/>
</dbReference>
<name>A0A812HHX2_9DINO</name>
<sequence length="312" mass="33946">MLRVRMMSGGDVAALPLEELGDALGLTEQPDRPVRSLKRRLERQCGQPRFRQRLLCENGAVLQDDAPLEGHAELQLVLLDLGQTSQDQAAELIVAADDNNTSKVEILLQRPQDPNLAVRGHTPLFCAAFRGHLQVVSLLLEASADADKPRYDDGATPLFVACQYGHLEVVQTLLQMRADQDRDVKDGPTPLIIACQSNFVDVVRLLLAALADSNKADPIGGTPLSMASALGCLEILGLLLEANADKDRPQRDGMTPLFFACQGNDAEVVRILLDARADKDKACHDGATPLSVARQKRHEDVVRLLQVACDKA</sequence>
<evidence type="ECO:0000313" key="5">
    <source>
        <dbReference type="EMBL" id="CAE6951598.1"/>
    </source>
</evidence>
<dbReference type="PANTHER" id="PTHR24173:SF74">
    <property type="entry name" value="ANKYRIN REPEAT DOMAIN-CONTAINING PROTEIN 16"/>
    <property type="match status" value="1"/>
</dbReference>
<accession>A0A812HHX2</accession>
<dbReference type="Pfam" id="PF12796">
    <property type="entry name" value="Ank_2"/>
    <property type="match status" value="2"/>
</dbReference>
<evidence type="ECO:0000256" key="3">
    <source>
        <dbReference type="PROSITE-ProRule" id="PRU00023"/>
    </source>
</evidence>
<feature type="repeat" description="ANK" evidence="3">
    <location>
        <begin position="119"/>
        <end position="151"/>
    </location>
</feature>
<feature type="domain" description="Ubiquitin-like" evidence="4">
    <location>
        <begin position="1"/>
        <end position="69"/>
    </location>
</feature>
<dbReference type="EMBL" id="CAJNDS010000090">
    <property type="protein sequence ID" value="CAE6951598.1"/>
    <property type="molecule type" value="Genomic_DNA"/>
</dbReference>
<dbReference type="GO" id="GO:0000151">
    <property type="term" value="C:ubiquitin ligase complex"/>
    <property type="evidence" value="ECO:0007669"/>
    <property type="project" value="TreeGrafter"/>
</dbReference>
<dbReference type="Pfam" id="PF00023">
    <property type="entry name" value="Ank"/>
    <property type="match status" value="1"/>
</dbReference>
<feature type="repeat" description="ANK" evidence="3">
    <location>
        <begin position="186"/>
        <end position="218"/>
    </location>
</feature>
<dbReference type="PROSITE" id="PS50297">
    <property type="entry name" value="ANK_REP_REGION"/>
    <property type="match status" value="4"/>
</dbReference>
<dbReference type="OrthoDB" id="194358at2759"/>
<evidence type="ECO:0000259" key="4">
    <source>
        <dbReference type="PROSITE" id="PS50053"/>
    </source>
</evidence>
<evidence type="ECO:0000256" key="2">
    <source>
        <dbReference type="ARBA" id="ARBA00023043"/>
    </source>
</evidence>
<dbReference type="InterPro" id="IPR036770">
    <property type="entry name" value="Ankyrin_rpt-contain_sf"/>
</dbReference>
<gene>
    <name evidence="5" type="primary">ANKRD50</name>
    <name evidence="5" type="ORF">SNAT2548_LOCUS1590</name>
</gene>
<feature type="repeat" description="ANK" evidence="3">
    <location>
        <begin position="252"/>
        <end position="284"/>
    </location>
</feature>
<dbReference type="InterPro" id="IPR000626">
    <property type="entry name" value="Ubiquitin-like_dom"/>
</dbReference>
<dbReference type="AlphaFoldDB" id="A0A812HHX2"/>
<dbReference type="PROSITE" id="PS50088">
    <property type="entry name" value="ANK_REPEAT"/>
    <property type="match status" value="5"/>
</dbReference>
<dbReference type="InterPro" id="IPR002110">
    <property type="entry name" value="Ankyrin_rpt"/>
</dbReference>
<dbReference type="CDD" id="cd17039">
    <property type="entry name" value="Ubl_ubiquitin_like"/>
    <property type="match status" value="1"/>
</dbReference>
<dbReference type="PANTHER" id="PTHR24173">
    <property type="entry name" value="ANKYRIN REPEAT CONTAINING"/>
    <property type="match status" value="1"/>
</dbReference>
<evidence type="ECO:0000313" key="6">
    <source>
        <dbReference type="Proteomes" id="UP000604046"/>
    </source>
</evidence>
<dbReference type="Gene3D" id="1.25.40.20">
    <property type="entry name" value="Ankyrin repeat-containing domain"/>
    <property type="match status" value="2"/>
</dbReference>
<reference evidence="5" key="1">
    <citation type="submission" date="2021-02" db="EMBL/GenBank/DDBJ databases">
        <authorList>
            <person name="Dougan E. K."/>
            <person name="Rhodes N."/>
            <person name="Thang M."/>
            <person name="Chan C."/>
        </authorList>
    </citation>
    <scope>NUCLEOTIDE SEQUENCE</scope>
</reference>
<dbReference type="Proteomes" id="UP000604046">
    <property type="component" value="Unassembled WGS sequence"/>
</dbReference>
<comment type="caution">
    <text evidence="5">The sequence shown here is derived from an EMBL/GenBank/DDBJ whole genome shotgun (WGS) entry which is preliminary data.</text>
</comment>
<feature type="repeat" description="ANK" evidence="3">
    <location>
        <begin position="219"/>
        <end position="251"/>
    </location>
</feature>
<organism evidence="5 6">
    <name type="scientific">Symbiodinium natans</name>
    <dbReference type="NCBI Taxonomy" id="878477"/>
    <lineage>
        <taxon>Eukaryota</taxon>
        <taxon>Sar</taxon>
        <taxon>Alveolata</taxon>
        <taxon>Dinophyceae</taxon>
        <taxon>Suessiales</taxon>
        <taxon>Symbiodiniaceae</taxon>
        <taxon>Symbiodinium</taxon>
    </lineage>
</organism>
<dbReference type="SUPFAM" id="SSF48403">
    <property type="entry name" value="Ankyrin repeat"/>
    <property type="match status" value="1"/>
</dbReference>
<keyword evidence="1" id="KW-0677">Repeat</keyword>
<proteinExistence type="predicted"/>
<protein>
    <submittedName>
        <fullName evidence="5">ANKRD50 protein</fullName>
    </submittedName>
</protein>
<evidence type="ECO:0000256" key="1">
    <source>
        <dbReference type="ARBA" id="ARBA00022737"/>
    </source>
</evidence>
<dbReference type="PROSITE" id="PS50053">
    <property type="entry name" value="UBIQUITIN_2"/>
    <property type="match status" value="1"/>
</dbReference>